<organism evidence="1 2">
    <name type="scientific">Granulicella cerasi</name>
    <dbReference type="NCBI Taxonomy" id="741063"/>
    <lineage>
        <taxon>Bacteria</taxon>
        <taxon>Pseudomonadati</taxon>
        <taxon>Acidobacteriota</taxon>
        <taxon>Terriglobia</taxon>
        <taxon>Terriglobales</taxon>
        <taxon>Acidobacteriaceae</taxon>
        <taxon>Granulicella</taxon>
    </lineage>
</organism>
<dbReference type="Pfam" id="PF13469">
    <property type="entry name" value="Sulfotransfer_3"/>
    <property type="match status" value="1"/>
</dbReference>
<keyword evidence="2" id="KW-1185">Reference proteome</keyword>
<evidence type="ECO:0000313" key="1">
    <source>
        <dbReference type="EMBL" id="MFC6646288.1"/>
    </source>
</evidence>
<evidence type="ECO:0000313" key="2">
    <source>
        <dbReference type="Proteomes" id="UP001596391"/>
    </source>
</evidence>
<dbReference type="Proteomes" id="UP001596391">
    <property type="component" value="Unassembled WGS sequence"/>
</dbReference>
<sequence length="325" mass="37204">MNFEGFLPVRVRWTEEGPRVQWTEFGNQRLLAPFFEDDIGTQMREPFHQLFRRETSMDELLAWVESRPSLPLAGSVLHVSRCGSTLISQMLAAVPHHVVASEPAPLDQILRARFYLPDLPRETHLRWIRGMMAALAQPRVGGEDRFFLKPDCWHLNELDLLRDAFPDMPLLMLYREPLEVMVSHDRAAAAWAVPGMLHPSALRLEQGAWKPDAREVYSARALAGFYEGGLIAAQQHGAMLVNFNELPAAMFSRISRHFDLRLEDMPVMLEQSLRNAKTPGMPFVADSEEKRNSARDAVREATETYLRDVYLRLEEARNAQLVRGF</sequence>
<name>A0ABW1ZBQ9_9BACT</name>
<dbReference type="InterPro" id="IPR027417">
    <property type="entry name" value="P-loop_NTPase"/>
</dbReference>
<gene>
    <name evidence="1" type="ORF">ACFQBQ_11970</name>
</gene>
<protein>
    <submittedName>
        <fullName evidence="1">Sulfotransferase</fullName>
    </submittedName>
</protein>
<dbReference type="Gene3D" id="3.40.50.300">
    <property type="entry name" value="P-loop containing nucleotide triphosphate hydrolases"/>
    <property type="match status" value="1"/>
</dbReference>
<dbReference type="SUPFAM" id="SSF52540">
    <property type="entry name" value="P-loop containing nucleoside triphosphate hydrolases"/>
    <property type="match status" value="1"/>
</dbReference>
<dbReference type="EMBL" id="JBHSWI010000001">
    <property type="protein sequence ID" value="MFC6646288.1"/>
    <property type="molecule type" value="Genomic_DNA"/>
</dbReference>
<accession>A0ABW1ZBQ9</accession>
<reference evidence="2" key="1">
    <citation type="journal article" date="2019" name="Int. J. Syst. Evol. Microbiol.">
        <title>The Global Catalogue of Microorganisms (GCM) 10K type strain sequencing project: providing services to taxonomists for standard genome sequencing and annotation.</title>
        <authorList>
            <consortium name="The Broad Institute Genomics Platform"/>
            <consortium name="The Broad Institute Genome Sequencing Center for Infectious Disease"/>
            <person name="Wu L."/>
            <person name="Ma J."/>
        </authorList>
    </citation>
    <scope>NUCLEOTIDE SEQUENCE [LARGE SCALE GENOMIC DNA]</scope>
    <source>
        <strain evidence="2">CGMCC 1.16026</strain>
    </source>
</reference>
<dbReference type="RefSeq" id="WP_263369975.1">
    <property type="nucleotide sequence ID" value="NZ_JAGSYD010000001.1"/>
</dbReference>
<proteinExistence type="predicted"/>
<comment type="caution">
    <text evidence="1">The sequence shown here is derived from an EMBL/GenBank/DDBJ whole genome shotgun (WGS) entry which is preliminary data.</text>
</comment>